<gene>
    <name evidence="5" type="primary">LOC106471625</name>
</gene>
<feature type="domain" description="C2" evidence="3">
    <location>
        <begin position="94"/>
        <end position="198"/>
    </location>
</feature>
<dbReference type="GeneID" id="106471625"/>
<keyword evidence="4" id="KW-1185">Reference proteome</keyword>
<protein>
    <submittedName>
        <fullName evidence="5">Regulating synaptic membrane exocytosis protein 3-like</fullName>
    </submittedName>
</protein>
<dbReference type="SUPFAM" id="SSF49562">
    <property type="entry name" value="C2 domain (Calcium/lipid-binding domain, CaLB)"/>
    <property type="match status" value="1"/>
</dbReference>
<evidence type="ECO:0000259" key="3">
    <source>
        <dbReference type="PROSITE" id="PS50004"/>
    </source>
</evidence>
<sequence>MFPLCQGHKKRLGFRRKRATTINVHRSEEIAPRECRHLVNQVSSVSSDGEGSLSSDSTAWFPSLRLTPDGEYSHFVEGLGPGQLVGRQALASPSLGDIQLSLCDRKGNLEIEVIRARELQPRVGAKLLPAPYVKVYLVHGRKCIAKARTSIARRTLDPLYQQQLVFHEDYRGCILQVKFIPDVTLLPINLSLLKLLMV</sequence>
<keyword evidence="1" id="KW-0770">Synapse</keyword>
<dbReference type="Pfam" id="PF00168">
    <property type="entry name" value="C2"/>
    <property type="match status" value="1"/>
</dbReference>
<evidence type="ECO:0000313" key="5">
    <source>
        <dbReference type="RefSeq" id="XP_013787691.1"/>
    </source>
</evidence>
<accession>A0ABM1BSA5</accession>
<dbReference type="PANTHER" id="PTHR12157:SF21">
    <property type="entry name" value="RAB3 INTERACTING MOLECULE, ISOFORM F"/>
    <property type="match status" value="1"/>
</dbReference>
<dbReference type="PANTHER" id="PTHR12157">
    <property type="entry name" value="REGULATING SYNAPTIC MEMBRANE EXOCYTOSIS PROTEIN"/>
    <property type="match status" value="1"/>
</dbReference>
<dbReference type="Proteomes" id="UP000694941">
    <property type="component" value="Unplaced"/>
</dbReference>
<dbReference type="InterPro" id="IPR039032">
    <property type="entry name" value="Rim-like"/>
</dbReference>
<evidence type="ECO:0000256" key="1">
    <source>
        <dbReference type="ARBA" id="ARBA00023018"/>
    </source>
</evidence>
<comment type="subcellular location">
    <subcellularLocation>
        <location evidence="2">Synapse</location>
    </subcellularLocation>
</comment>
<name>A0ABM1BSA5_LIMPO</name>
<dbReference type="RefSeq" id="XP_013787691.1">
    <property type="nucleotide sequence ID" value="XM_013932237.2"/>
</dbReference>
<evidence type="ECO:0000313" key="4">
    <source>
        <dbReference type="Proteomes" id="UP000694941"/>
    </source>
</evidence>
<reference evidence="5" key="1">
    <citation type="submission" date="2025-08" db="UniProtKB">
        <authorList>
            <consortium name="RefSeq"/>
        </authorList>
    </citation>
    <scope>IDENTIFICATION</scope>
    <source>
        <tissue evidence="5">Muscle</tissue>
    </source>
</reference>
<organism evidence="4 5">
    <name type="scientific">Limulus polyphemus</name>
    <name type="common">Atlantic horseshoe crab</name>
    <dbReference type="NCBI Taxonomy" id="6850"/>
    <lineage>
        <taxon>Eukaryota</taxon>
        <taxon>Metazoa</taxon>
        <taxon>Ecdysozoa</taxon>
        <taxon>Arthropoda</taxon>
        <taxon>Chelicerata</taxon>
        <taxon>Merostomata</taxon>
        <taxon>Xiphosura</taxon>
        <taxon>Limulidae</taxon>
        <taxon>Limulus</taxon>
    </lineage>
</organism>
<dbReference type="Gene3D" id="2.60.40.150">
    <property type="entry name" value="C2 domain"/>
    <property type="match status" value="1"/>
</dbReference>
<evidence type="ECO:0000256" key="2">
    <source>
        <dbReference type="ARBA" id="ARBA00034103"/>
    </source>
</evidence>
<dbReference type="PROSITE" id="PS50004">
    <property type="entry name" value="C2"/>
    <property type="match status" value="1"/>
</dbReference>
<proteinExistence type="predicted"/>
<dbReference type="InterPro" id="IPR000008">
    <property type="entry name" value="C2_dom"/>
</dbReference>
<dbReference type="InterPro" id="IPR035892">
    <property type="entry name" value="C2_domain_sf"/>
</dbReference>